<reference evidence="3" key="1">
    <citation type="submission" date="2017-04" db="EMBL/GenBank/DDBJ databases">
        <title>Function of individual gut microbiota members based on whole genome sequencing of pure cultures obtained from chicken caecum.</title>
        <authorList>
            <person name="Medvecky M."/>
            <person name="Cejkova D."/>
            <person name="Polansky O."/>
            <person name="Karasova D."/>
            <person name="Kubasova T."/>
            <person name="Cizek A."/>
            <person name="Rychlik I."/>
        </authorList>
    </citation>
    <scope>NUCLEOTIDE SEQUENCE [LARGE SCALE GENOMIC DNA]</scope>
    <source>
        <strain evidence="3">An175</strain>
    </source>
</reference>
<dbReference type="AlphaFoldDB" id="A0A1Y4N5E1"/>
<dbReference type="InterPro" id="IPR036953">
    <property type="entry name" value="GreA/GreB_C_sf"/>
</dbReference>
<gene>
    <name evidence="2" type="ORF">B5F11_04305</name>
</gene>
<dbReference type="Pfam" id="PF01272">
    <property type="entry name" value="GreA_GreB"/>
    <property type="match status" value="1"/>
</dbReference>
<feature type="domain" description="Transcription elongation factor GreA/GreB C-terminal" evidence="1">
    <location>
        <begin position="3"/>
        <end position="74"/>
    </location>
</feature>
<sequence length="82" mass="9006">MTKVVFTHMDTGKDEEAYVVIDALGDVGELDDSGNQITPDKISSESPFGSMLIGKQVGSIITFRGKRFKIKSIELIDYGAFF</sequence>
<dbReference type="Proteomes" id="UP000196386">
    <property type="component" value="Unassembled WGS sequence"/>
</dbReference>
<comment type="caution">
    <text evidence="2">The sequence shown here is derived from an EMBL/GenBank/DDBJ whole genome shotgun (WGS) entry which is preliminary data.</text>
</comment>
<name>A0A1Y4N5E1_9FIRM</name>
<evidence type="ECO:0000259" key="1">
    <source>
        <dbReference type="Pfam" id="PF01272"/>
    </source>
</evidence>
<dbReference type="GO" id="GO:0003677">
    <property type="term" value="F:DNA binding"/>
    <property type="evidence" value="ECO:0007669"/>
    <property type="project" value="InterPro"/>
</dbReference>
<protein>
    <recommendedName>
        <fullName evidence="1">Transcription elongation factor GreA/GreB C-terminal domain-containing protein</fullName>
    </recommendedName>
</protein>
<accession>A0A1Y4N5E1</accession>
<dbReference type="Gene3D" id="3.10.50.30">
    <property type="entry name" value="Transcription elongation factor, GreA/GreB, C-terminal domain"/>
    <property type="match status" value="1"/>
</dbReference>
<proteinExistence type="predicted"/>
<evidence type="ECO:0000313" key="2">
    <source>
        <dbReference type="EMBL" id="OUP70742.1"/>
    </source>
</evidence>
<dbReference type="EMBL" id="NFKP01000003">
    <property type="protein sequence ID" value="OUP70742.1"/>
    <property type="molecule type" value="Genomic_DNA"/>
</dbReference>
<dbReference type="InterPro" id="IPR001437">
    <property type="entry name" value="Tscrpt_elong_fac_GreA/B_C"/>
</dbReference>
<organism evidence="2 3">
    <name type="scientific">Anaerotruncus colihominis</name>
    <dbReference type="NCBI Taxonomy" id="169435"/>
    <lineage>
        <taxon>Bacteria</taxon>
        <taxon>Bacillati</taxon>
        <taxon>Bacillota</taxon>
        <taxon>Clostridia</taxon>
        <taxon>Eubacteriales</taxon>
        <taxon>Oscillospiraceae</taxon>
        <taxon>Anaerotruncus</taxon>
    </lineage>
</organism>
<dbReference type="GO" id="GO:0032784">
    <property type="term" value="P:regulation of DNA-templated transcription elongation"/>
    <property type="evidence" value="ECO:0007669"/>
    <property type="project" value="InterPro"/>
</dbReference>
<evidence type="ECO:0000313" key="3">
    <source>
        <dbReference type="Proteomes" id="UP000196386"/>
    </source>
</evidence>